<proteinExistence type="predicted"/>
<sequence length="176" mass="20369">MNYHRMLSVLELLENTVKHSDDFPILAASARVCKDWSELALNVLWRHITNLYDLFSLLAPIRKEAQETRYEFVRELSPEDWVNFDRYASRVRALFYVEYLPREGQSESFVLKQLSKTVFDTVAAKCPHPNAILPRLQSIGWNTSVHEIAVASTIFIHEKLEKFIIDIPEAAFGTSL</sequence>
<evidence type="ECO:0000313" key="1">
    <source>
        <dbReference type="EMBL" id="KDQ55222.1"/>
    </source>
</evidence>
<evidence type="ECO:0000313" key="2">
    <source>
        <dbReference type="Proteomes" id="UP000027265"/>
    </source>
</evidence>
<reference evidence="2" key="1">
    <citation type="journal article" date="2014" name="Proc. Natl. Acad. Sci. U.S.A.">
        <title>Extensive sampling of basidiomycete genomes demonstrates inadequacy of the white-rot/brown-rot paradigm for wood decay fungi.</title>
        <authorList>
            <person name="Riley R."/>
            <person name="Salamov A.A."/>
            <person name="Brown D.W."/>
            <person name="Nagy L.G."/>
            <person name="Floudas D."/>
            <person name="Held B.W."/>
            <person name="Levasseur A."/>
            <person name="Lombard V."/>
            <person name="Morin E."/>
            <person name="Otillar R."/>
            <person name="Lindquist E.A."/>
            <person name="Sun H."/>
            <person name="LaButti K.M."/>
            <person name="Schmutz J."/>
            <person name="Jabbour D."/>
            <person name="Luo H."/>
            <person name="Baker S.E."/>
            <person name="Pisabarro A.G."/>
            <person name="Walton J.D."/>
            <person name="Blanchette R.A."/>
            <person name="Henrissat B."/>
            <person name="Martin F."/>
            <person name="Cullen D."/>
            <person name="Hibbett D.S."/>
            <person name="Grigoriev I.V."/>
        </authorList>
    </citation>
    <scope>NUCLEOTIDE SEQUENCE [LARGE SCALE GENOMIC DNA]</scope>
    <source>
        <strain evidence="2">MUCL 33604</strain>
    </source>
</reference>
<name>A0A067PVB4_9AGAM</name>
<dbReference type="OrthoDB" id="3268662at2759"/>
<dbReference type="AlphaFoldDB" id="A0A067PVB4"/>
<organism evidence="1 2">
    <name type="scientific">Jaapia argillacea MUCL 33604</name>
    <dbReference type="NCBI Taxonomy" id="933084"/>
    <lineage>
        <taxon>Eukaryota</taxon>
        <taxon>Fungi</taxon>
        <taxon>Dikarya</taxon>
        <taxon>Basidiomycota</taxon>
        <taxon>Agaricomycotina</taxon>
        <taxon>Agaricomycetes</taxon>
        <taxon>Agaricomycetidae</taxon>
        <taxon>Jaapiales</taxon>
        <taxon>Jaapiaceae</taxon>
        <taxon>Jaapia</taxon>
    </lineage>
</organism>
<evidence type="ECO:0008006" key="3">
    <source>
        <dbReference type="Google" id="ProtNLM"/>
    </source>
</evidence>
<gene>
    <name evidence="1" type="ORF">JAAARDRAFT_344817</name>
</gene>
<dbReference type="InParanoid" id="A0A067PVB4"/>
<dbReference type="EMBL" id="KL197726">
    <property type="protein sequence ID" value="KDQ55222.1"/>
    <property type="molecule type" value="Genomic_DNA"/>
</dbReference>
<protein>
    <recommendedName>
        <fullName evidence="3">F-box domain-containing protein</fullName>
    </recommendedName>
</protein>
<accession>A0A067PVB4</accession>
<dbReference type="STRING" id="933084.A0A067PVB4"/>
<keyword evidence="2" id="KW-1185">Reference proteome</keyword>
<dbReference type="HOGENOM" id="CLU_1778831_0_0_1"/>
<dbReference type="Proteomes" id="UP000027265">
    <property type="component" value="Unassembled WGS sequence"/>
</dbReference>